<feature type="compositionally biased region" description="Pro residues" evidence="1">
    <location>
        <begin position="54"/>
        <end position="74"/>
    </location>
</feature>
<dbReference type="AlphaFoldDB" id="A0A7I4ESU0"/>
<dbReference type="Proteomes" id="UP000006727">
    <property type="component" value="Chromosome 7"/>
</dbReference>
<evidence type="ECO:0000313" key="2">
    <source>
        <dbReference type="EnsemblPlants" id="PAC:32925184.CDS.1"/>
    </source>
</evidence>
<reference evidence="2 3" key="1">
    <citation type="journal article" date="2008" name="Science">
        <title>The Physcomitrella genome reveals evolutionary insights into the conquest of land by plants.</title>
        <authorList>
            <person name="Rensing S."/>
            <person name="Lang D."/>
            <person name="Zimmer A."/>
            <person name="Terry A."/>
            <person name="Salamov A."/>
            <person name="Shapiro H."/>
            <person name="Nishiyama T."/>
            <person name="Perroud P.-F."/>
            <person name="Lindquist E."/>
            <person name="Kamisugi Y."/>
            <person name="Tanahashi T."/>
            <person name="Sakakibara K."/>
            <person name="Fujita T."/>
            <person name="Oishi K."/>
            <person name="Shin-I T."/>
            <person name="Kuroki Y."/>
            <person name="Toyoda A."/>
            <person name="Suzuki Y."/>
            <person name="Hashimoto A."/>
            <person name="Yamaguchi K."/>
            <person name="Sugano A."/>
            <person name="Kohara Y."/>
            <person name="Fujiyama A."/>
            <person name="Anterola A."/>
            <person name="Aoki S."/>
            <person name="Ashton N."/>
            <person name="Barbazuk W.B."/>
            <person name="Barker E."/>
            <person name="Bennetzen J."/>
            <person name="Bezanilla M."/>
            <person name="Blankenship R."/>
            <person name="Cho S.H."/>
            <person name="Dutcher S."/>
            <person name="Estelle M."/>
            <person name="Fawcett J.A."/>
            <person name="Gundlach H."/>
            <person name="Hanada K."/>
            <person name="Heyl A."/>
            <person name="Hicks K.A."/>
            <person name="Hugh J."/>
            <person name="Lohr M."/>
            <person name="Mayer K."/>
            <person name="Melkozernov A."/>
            <person name="Murata T."/>
            <person name="Nelson D."/>
            <person name="Pils B."/>
            <person name="Prigge M."/>
            <person name="Reiss B."/>
            <person name="Renner T."/>
            <person name="Rombauts S."/>
            <person name="Rushton P."/>
            <person name="Sanderfoot A."/>
            <person name="Schween G."/>
            <person name="Shiu S.-H."/>
            <person name="Stueber K."/>
            <person name="Theodoulou F.L."/>
            <person name="Tu H."/>
            <person name="Van de Peer Y."/>
            <person name="Verrier P.J."/>
            <person name="Waters E."/>
            <person name="Wood A."/>
            <person name="Yang L."/>
            <person name="Cove D."/>
            <person name="Cuming A."/>
            <person name="Hasebe M."/>
            <person name="Lucas S."/>
            <person name="Mishler D.B."/>
            <person name="Reski R."/>
            <person name="Grigoriev I."/>
            <person name="Quatrano R.S."/>
            <person name="Boore J.L."/>
        </authorList>
    </citation>
    <scope>NUCLEOTIDE SEQUENCE [LARGE SCALE GENOMIC DNA]</scope>
    <source>
        <strain evidence="2 3">cv. Gransden 2004</strain>
    </source>
</reference>
<protein>
    <submittedName>
        <fullName evidence="2">Uncharacterized protein</fullName>
    </submittedName>
</protein>
<feature type="compositionally biased region" description="Pro residues" evidence="1">
    <location>
        <begin position="127"/>
        <end position="148"/>
    </location>
</feature>
<dbReference type="InterPro" id="IPR035892">
    <property type="entry name" value="C2_domain_sf"/>
</dbReference>
<dbReference type="Gene3D" id="2.60.40.150">
    <property type="entry name" value="C2 domain"/>
    <property type="match status" value="1"/>
</dbReference>
<proteinExistence type="predicted"/>
<evidence type="ECO:0000313" key="3">
    <source>
        <dbReference type="Proteomes" id="UP000006727"/>
    </source>
</evidence>
<dbReference type="EMBL" id="ABEU02000007">
    <property type="status" value="NOT_ANNOTATED_CDS"/>
    <property type="molecule type" value="Genomic_DNA"/>
</dbReference>
<organism evidence="2 3">
    <name type="scientific">Physcomitrium patens</name>
    <name type="common">Spreading-leaved earth moss</name>
    <name type="synonym">Physcomitrella patens</name>
    <dbReference type="NCBI Taxonomy" id="3218"/>
    <lineage>
        <taxon>Eukaryota</taxon>
        <taxon>Viridiplantae</taxon>
        <taxon>Streptophyta</taxon>
        <taxon>Embryophyta</taxon>
        <taxon>Bryophyta</taxon>
        <taxon>Bryophytina</taxon>
        <taxon>Bryopsida</taxon>
        <taxon>Funariidae</taxon>
        <taxon>Funariales</taxon>
        <taxon>Funariaceae</taxon>
        <taxon>Physcomitrium</taxon>
    </lineage>
</organism>
<keyword evidence="3" id="KW-1185">Reference proteome</keyword>
<evidence type="ECO:0000256" key="1">
    <source>
        <dbReference type="SAM" id="MobiDB-lite"/>
    </source>
</evidence>
<reference evidence="2" key="3">
    <citation type="submission" date="2020-12" db="UniProtKB">
        <authorList>
            <consortium name="EnsemblPlants"/>
        </authorList>
    </citation>
    <scope>IDENTIFICATION</scope>
</reference>
<dbReference type="Gramene" id="Pp3c7_11210V3.2">
    <property type="protein sequence ID" value="PAC:32925184.CDS.1"/>
    <property type="gene ID" value="Pp3c7_11210"/>
</dbReference>
<reference evidence="2 3" key="2">
    <citation type="journal article" date="2018" name="Plant J.">
        <title>The Physcomitrella patens chromosome-scale assembly reveals moss genome structure and evolution.</title>
        <authorList>
            <person name="Lang D."/>
            <person name="Ullrich K.K."/>
            <person name="Murat F."/>
            <person name="Fuchs J."/>
            <person name="Jenkins J."/>
            <person name="Haas F.B."/>
            <person name="Piednoel M."/>
            <person name="Gundlach H."/>
            <person name="Van Bel M."/>
            <person name="Meyberg R."/>
            <person name="Vives C."/>
            <person name="Morata J."/>
            <person name="Symeonidi A."/>
            <person name="Hiss M."/>
            <person name="Muchero W."/>
            <person name="Kamisugi Y."/>
            <person name="Saleh O."/>
            <person name="Blanc G."/>
            <person name="Decker E.L."/>
            <person name="van Gessel N."/>
            <person name="Grimwood J."/>
            <person name="Hayes R.D."/>
            <person name="Graham S.W."/>
            <person name="Gunter L.E."/>
            <person name="McDaniel S.F."/>
            <person name="Hoernstein S.N.W."/>
            <person name="Larsson A."/>
            <person name="Li F.W."/>
            <person name="Perroud P.F."/>
            <person name="Phillips J."/>
            <person name="Ranjan P."/>
            <person name="Rokshar D.S."/>
            <person name="Rothfels C.J."/>
            <person name="Schneider L."/>
            <person name="Shu S."/>
            <person name="Stevenson D.W."/>
            <person name="Thummler F."/>
            <person name="Tillich M."/>
            <person name="Villarreal Aguilar J.C."/>
            <person name="Widiez T."/>
            <person name="Wong G.K."/>
            <person name="Wymore A."/>
            <person name="Zhang Y."/>
            <person name="Zimmer A.D."/>
            <person name="Quatrano R.S."/>
            <person name="Mayer K.F.X."/>
            <person name="Goodstein D."/>
            <person name="Casacuberta J.M."/>
            <person name="Vandepoele K."/>
            <person name="Reski R."/>
            <person name="Cuming A.C."/>
            <person name="Tuskan G.A."/>
            <person name="Maumus F."/>
            <person name="Salse J."/>
            <person name="Schmutz J."/>
            <person name="Rensing S.A."/>
        </authorList>
    </citation>
    <scope>NUCLEOTIDE SEQUENCE [LARGE SCALE GENOMIC DNA]</scope>
    <source>
        <strain evidence="2 3">cv. Gransden 2004</strain>
    </source>
</reference>
<sequence>MGNHDFVGQACLPVRELRYGIRSVALRSKSGASRSSKLLCHFQSFAVSSLAPPSELPHPHPGPPSSQPPPPPPSLVFEELQSPPPLSFPAPEEPQSPPPLPPPVAPEEPQPPPPSLPPAPEESQSSSPPPPRPAPEEPQPMPRPSPLA</sequence>
<accession>A0A7I4ESU0</accession>
<dbReference type="PRINTS" id="PR01217">
    <property type="entry name" value="PRICHEXTENSN"/>
</dbReference>
<feature type="compositionally biased region" description="Pro residues" evidence="1">
    <location>
        <begin position="82"/>
        <end position="120"/>
    </location>
</feature>
<name>A0A7I4ESU0_PHYPA</name>
<dbReference type="EnsemblPlants" id="Pp3c7_11210V3.2">
    <property type="protein sequence ID" value="PAC:32925184.CDS.1"/>
    <property type="gene ID" value="Pp3c7_11210"/>
</dbReference>
<feature type="region of interest" description="Disordered" evidence="1">
    <location>
        <begin position="50"/>
        <end position="148"/>
    </location>
</feature>